<sequence>MKGSCLRCQGDP</sequence>
<organism evidence="1">
    <name type="scientific">Arundo donax</name>
    <name type="common">Giant reed</name>
    <name type="synonym">Donax arundinaceus</name>
    <dbReference type="NCBI Taxonomy" id="35708"/>
    <lineage>
        <taxon>Eukaryota</taxon>
        <taxon>Viridiplantae</taxon>
        <taxon>Streptophyta</taxon>
        <taxon>Embryophyta</taxon>
        <taxon>Tracheophyta</taxon>
        <taxon>Spermatophyta</taxon>
        <taxon>Magnoliopsida</taxon>
        <taxon>Liliopsida</taxon>
        <taxon>Poales</taxon>
        <taxon>Poaceae</taxon>
        <taxon>PACMAD clade</taxon>
        <taxon>Arundinoideae</taxon>
        <taxon>Arundineae</taxon>
        <taxon>Arundo</taxon>
    </lineage>
</organism>
<reference evidence="1" key="2">
    <citation type="journal article" date="2015" name="Data Brief">
        <title>Shoot transcriptome of the giant reed, Arundo donax.</title>
        <authorList>
            <person name="Barrero R.A."/>
            <person name="Guerrero F.D."/>
            <person name="Moolhuijzen P."/>
            <person name="Goolsby J.A."/>
            <person name="Tidwell J."/>
            <person name="Bellgard S.E."/>
            <person name="Bellgard M.I."/>
        </authorList>
    </citation>
    <scope>NUCLEOTIDE SEQUENCE</scope>
    <source>
        <tissue evidence="1">Shoot tissue taken approximately 20 cm above the soil surface</tissue>
    </source>
</reference>
<accession>A0A0A9DFQ4</accession>
<proteinExistence type="predicted"/>
<protein>
    <submittedName>
        <fullName evidence="1">Soluble inorganic pyrophosphatase</fullName>
    </submittedName>
</protein>
<dbReference type="EMBL" id="GBRH01213420">
    <property type="protein sequence ID" value="JAD84475.1"/>
    <property type="molecule type" value="Transcribed_RNA"/>
</dbReference>
<reference evidence="1" key="1">
    <citation type="submission" date="2014-09" db="EMBL/GenBank/DDBJ databases">
        <authorList>
            <person name="Magalhaes I.L.F."/>
            <person name="Oliveira U."/>
            <person name="Santos F.R."/>
            <person name="Vidigal T.H.D.A."/>
            <person name="Brescovit A.D."/>
            <person name="Santos A.J."/>
        </authorList>
    </citation>
    <scope>NUCLEOTIDE SEQUENCE</scope>
    <source>
        <tissue evidence="1">Shoot tissue taken approximately 20 cm above the soil surface</tissue>
    </source>
</reference>
<evidence type="ECO:0000313" key="1">
    <source>
        <dbReference type="EMBL" id="JAD84475.1"/>
    </source>
</evidence>
<name>A0A0A9DFQ4_ARUDO</name>